<evidence type="ECO:0000256" key="5">
    <source>
        <dbReference type="ARBA" id="ARBA00022475"/>
    </source>
</evidence>
<sequence length="564" mass="63669">MNWGTELWDQFDQITTHTLKGVEYCEKYSQLVKDVSAAENEHAAKLKKLVKHYQIKKKSDDTDLQFSTYRAFVLMLNEIKDMAGQHELISENLLNNVVHNISLLVKQIKEERKIHLQEGLKLQNNIQASLVLLEKTKKTYEKAFKESEKASENYQKALADLHLSRIELEKARLNSIAKLQACEDSKTDYSNQRQKTNEAQRQHYFELMPKVFQDLQDMDEKRILSMKTIFKQTTEAHRQVFPYINKCLDEIDKAADSIDPNTDAEIVVGKLKSGYEPPGDIPFEELIPTKVDESATSPPLLTGKSETLKGTISTQKLKKRGGLFSIFSANKNNNDECKDDYSDLPPNQRKKKLNQKIDTISTQLNQETAAKDGLLKMKAAYEQNSALGDPVSIDQQLPEINSRIEKLQTQLNKYQGYLDEVVGKSVTPETQLKNGNNVSDSNISRSTSNSSVNHTTKSVAPAIPLPREPGSSANGNTVTDSGEGEYDNGGVTEYETEPLPALGTARALYPFDAQSEGSIPMEEKEEFEVVELDQGDGWTRVRRSNMEEGFVPTSYIECFLYNNC</sequence>
<keyword evidence="4 10" id="KW-0728">SH3 domain</keyword>
<keyword evidence="8 11" id="KW-0175">Coiled coil</keyword>
<dbReference type="PANTHER" id="PTHR15735:SF12">
    <property type="entry name" value="CDC42-INTERACTING PROTEIN 4, ISOFORM B"/>
    <property type="match status" value="1"/>
</dbReference>
<keyword evidence="7" id="KW-0254">Endocytosis</keyword>
<evidence type="ECO:0000256" key="9">
    <source>
        <dbReference type="ARBA" id="ARBA00023136"/>
    </source>
</evidence>
<dbReference type="InterPro" id="IPR001060">
    <property type="entry name" value="FCH_dom"/>
</dbReference>
<dbReference type="SUPFAM" id="SSF50044">
    <property type="entry name" value="SH3-domain"/>
    <property type="match status" value="1"/>
</dbReference>
<name>A0AAV4QNF7_9ARAC</name>
<comment type="caution">
    <text evidence="17">The sequence shown here is derived from an EMBL/GenBank/DDBJ whole genome shotgun (WGS) entry which is preliminary data.</text>
</comment>
<evidence type="ECO:0000256" key="13">
    <source>
        <dbReference type="SAM" id="MobiDB-lite"/>
    </source>
</evidence>
<dbReference type="InterPro" id="IPR057870">
    <property type="entry name" value="HR1_TOCA"/>
</dbReference>
<gene>
    <name evidence="17" type="primary">fnbp1</name>
    <name evidence="17" type="ORF">CDAR_459881</name>
</gene>
<keyword evidence="6" id="KW-0963">Cytoplasm</keyword>
<evidence type="ECO:0000313" key="17">
    <source>
        <dbReference type="EMBL" id="GIY09906.1"/>
    </source>
</evidence>
<feature type="domain" description="F-BAR" evidence="15">
    <location>
        <begin position="1"/>
        <end position="263"/>
    </location>
</feature>
<comment type="similarity">
    <text evidence="3">Belongs to the FNBP1 family.</text>
</comment>
<dbReference type="FunFam" id="2.30.30.40:FF:000203">
    <property type="entry name" value="Cdc42-interacting protein 4, isoform F"/>
    <property type="match status" value="1"/>
</dbReference>
<dbReference type="AlphaFoldDB" id="A0AAV4QNF7"/>
<evidence type="ECO:0000256" key="10">
    <source>
        <dbReference type="PROSITE-ProRule" id="PRU00192"/>
    </source>
</evidence>
<dbReference type="CDD" id="cd11619">
    <property type="entry name" value="HR1_CIP4-like"/>
    <property type="match status" value="1"/>
</dbReference>
<proteinExistence type="inferred from homology"/>
<evidence type="ECO:0000259" key="16">
    <source>
        <dbReference type="PROSITE" id="PS51860"/>
    </source>
</evidence>
<feature type="compositionally biased region" description="Low complexity" evidence="13">
    <location>
        <begin position="437"/>
        <end position="459"/>
    </location>
</feature>
<evidence type="ECO:0000256" key="1">
    <source>
        <dbReference type="ARBA" id="ARBA00004236"/>
    </source>
</evidence>
<feature type="domain" description="REM-1" evidence="16">
    <location>
        <begin position="343"/>
        <end position="420"/>
    </location>
</feature>
<dbReference type="GO" id="GO:0005886">
    <property type="term" value="C:plasma membrane"/>
    <property type="evidence" value="ECO:0007669"/>
    <property type="project" value="UniProtKB-SubCell"/>
</dbReference>
<keyword evidence="18" id="KW-1185">Reference proteome</keyword>
<feature type="domain" description="SH3" evidence="14">
    <location>
        <begin position="500"/>
        <end position="561"/>
    </location>
</feature>
<dbReference type="Proteomes" id="UP001054837">
    <property type="component" value="Unassembled WGS sequence"/>
</dbReference>
<keyword evidence="9" id="KW-0472">Membrane</keyword>
<dbReference type="SUPFAM" id="SSF103657">
    <property type="entry name" value="BAR/IMD domain-like"/>
    <property type="match status" value="1"/>
</dbReference>
<dbReference type="GO" id="GO:0005737">
    <property type="term" value="C:cytoplasm"/>
    <property type="evidence" value="ECO:0007669"/>
    <property type="project" value="UniProtKB-SubCell"/>
</dbReference>
<dbReference type="Gene3D" id="2.30.30.40">
    <property type="entry name" value="SH3 Domains"/>
    <property type="match status" value="1"/>
</dbReference>
<dbReference type="PROSITE" id="PS51741">
    <property type="entry name" value="F_BAR"/>
    <property type="match status" value="1"/>
</dbReference>
<evidence type="ECO:0000256" key="6">
    <source>
        <dbReference type="ARBA" id="ARBA00022490"/>
    </source>
</evidence>
<dbReference type="Pfam" id="PF00611">
    <property type="entry name" value="FCH"/>
    <property type="match status" value="1"/>
</dbReference>
<dbReference type="CDD" id="cd11911">
    <property type="entry name" value="SH3_CIP4-like"/>
    <property type="match status" value="1"/>
</dbReference>
<feature type="compositionally biased region" description="Polar residues" evidence="13">
    <location>
        <begin position="471"/>
        <end position="480"/>
    </location>
</feature>
<keyword evidence="5" id="KW-1003">Cell membrane</keyword>
<dbReference type="InterPro" id="IPR027267">
    <property type="entry name" value="AH/BAR_dom_sf"/>
</dbReference>
<dbReference type="GO" id="GO:0007165">
    <property type="term" value="P:signal transduction"/>
    <property type="evidence" value="ECO:0007669"/>
    <property type="project" value="InterPro"/>
</dbReference>
<reference evidence="17 18" key="1">
    <citation type="submission" date="2021-06" db="EMBL/GenBank/DDBJ databases">
        <title>Caerostris darwini draft genome.</title>
        <authorList>
            <person name="Kono N."/>
            <person name="Arakawa K."/>
        </authorList>
    </citation>
    <scope>NUCLEOTIDE SEQUENCE [LARGE SCALE GENOMIC DNA]</scope>
</reference>
<evidence type="ECO:0000256" key="11">
    <source>
        <dbReference type="PROSITE-ProRule" id="PRU01077"/>
    </source>
</evidence>
<feature type="region of interest" description="Disordered" evidence="13">
    <location>
        <begin position="428"/>
        <end position="495"/>
    </location>
</feature>
<dbReference type="Pfam" id="PF00018">
    <property type="entry name" value="SH3_1"/>
    <property type="match status" value="1"/>
</dbReference>
<protein>
    <submittedName>
        <fullName evidence="17">Formin-binding protein 1 homolog</fullName>
    </submittedName>
</protein>
<dbReference type="PANTHER" id="PTHR15735">
    <property type="entry name" value="FCH AND DOUBLE SH3 DOMAINS PROTEIN"/>
    <property type="match status" value="1"/>
</dbReference>
<dbReference type="Gene3D" id="6.10.140.470">
    <property type="match status" value="1"/>
</dbReference>
<evidence type="ECO:0000256" key="7">
    <source>
        <dbReference type="ARBA" id="ARBA00022583"/>
    </source>
</evidence>
<dbReference type="GO" id="GO:0006897">
    <property type="term" value="P:endocytosis"/>
    <property type="evidence" value="ECO:0007669"/>
    <property type="project" value="UniProtKB-KW"/>
</dbReference>
<evidence type="ECO:0000256" key="4">
    <source>
        <dbReference type="ARBA" id="ARBA00022443"/>
    </source>
</evidence>
<accession>A0AAV4QNF7</accession>
<evidence type="ECO:0000256" key="3">
    <source>
        <dbReference type="ARBA" id="ARBA00009426"/>
    </source>
</evidence>
<dbReference type="Gene3D" id="1.20.1270.60">
    <property type="entry name" value="Arfaptin homology (AH) domain/BAR domain"/>
    <property type="match status" value="1"/>
</dbReference>
<evidence type="ECO:0000259" key="15">
    <source>
        <dbReference type="PROSITE" id="PS51741"/>
    </source>
</evidence>
<dbReference type="InterPro" id="IPR036028">
    <property type="entry name" value="SH3-like_dom_sf"/>
</dbReference>
<dbReference type="Pfam" id="PF25610">
    <property type="entry name" value="HR1_TOCA"/>
    <property type="match status" value="1"/>
</dbReference>
<dbReference type="SMART" id="SM00326">
    <property type="entry name" value="SH3"/>
    <property type="match status" value="1"/>
</dbReference>
<dbReference type="InterPro" id="IPR001452">
    <property type="entry name" value="SH3_domain"/>
</dbReference>
<dbReference type="EMBL" id="BPLQ01004693">
    <property type="protein sequence ID" value="GIY09906.1"/>
    <property type="molecule type" value="Genomic_DNA"/>
</dbReference>
<feature type="coiled-coil region" evidence="12">
    <location>
        <begin position="133"/>
        <end position="160"/>
    </location>
</feature>
<evidence type="ECO:0000256" key="2">
    <source>
        <dbReference type="ARBA" id="ARBA00004496"/>
    </source>
</evidence>
<dbReference type="PROSITE" id="PS50002">
    <property type="entry name" value="SH3"/>
    <property type="match status" value="1"/>
</dbReference>
<dbReference type="PROSITE" id="PS51860">
    <property type="entry name" value="REM_1"/>
    <property type="match status" value="1"/>
</dbReference>
<evidence type="ECO:0000259" key="14">
    <source>
        <dbReference type="PROSITE" id="PS50002"/>
    </source>
</evidence>
<dbReference type="CDD" id="cd07653">
    <property type="entry name" value="F-BAR_CIP4-like"/>
    <property type="match status" value="1"/>
</dbReference>
<dbReference type="InterPro" id="IPR031160">
    <property type="entry name" value="F_BAR_dom"/>
</dbReference>
<comment type="subcellular location">
    <subcellularLocation>
        <location evidence="1">Cell membrane</location>
    </subcellularLocation>
    <subcellularLocation>
        <location evidence="2">Cytoplasm</location>
    </subcellularLocation>
</comment>
<dbReference type="SMART" id="SM00055">
    <property type="entry name" value="FCH"/>
    <property type="match status" value="1"/>
</dbReference>
<evidence type="ECO:0000313" key="18">
    <source>
        <dbReference type="Proteomes" id="UP001054837"/>
    </source>
</evidence>
<organism evidence="17 18">
    <name type="scientific">Caerostris darwini</name>
    <dbReference type="NCBI Taxonomy" id="1538125"/>
    <lineage>
        <taxon>Eukaryota</taxon>
        <taxon>Metazoa</taxon>
        <taxon>Ecdysozoa</taxon>
        <taxon>Arthropoda</taxon>
        <taxon>Chelicerata</taxon>
        <taxon>Arachnida</taxon>
        <taxon>Araneae</taxon>
        <taxon>Araneomorphae</taxon>
        <taxon>Entelegynae</taxon>
        <taxon>Araneoidea</taxon>
        <taxon>Araneidae</taxon>
        <taxon>Caerostris</taxon>
    </lineage>
</organism>
<evidence type="ECO:0000256" key="8">
    <source>
        <dbReference type="ARBA" id="ARBA00023054"/>
    </source>
</evidence>
<evidence type="ECO:0000256" key="12">
    <source>
        <dbReference type="SAM" id="Coils"/>
    </source>
</evidence>
<dbReference type="InterPro" id="IPR011072">
    <property type="entry name" value="HR1_rho-bd"/>
</dbReference>